<feature type="transmembrane region" description="Helical" evidence="1">
    <location>
        <begin position="129"/>
        <end position="147"/>
    </location>
</feature>
<name>A0A240E9N9_9VIBR</name>
<sequence>MHSIRPIASISLGWWTLYFALKLALYANDTLSFSPLYNFSLLCFIALPIRSRWVNITRQSIAIILALLLLHHDSYLPPIERLFSQWDLVSQFDGVYLLALAKDFISIDFLLLGFVLFVGYLYLNQILRLSTFVILGMAIASVPSSFWQMSITATPATVISEGQGGMTSGQETPSVAQEAIDTSSEGLTTYINQFFSQQANKTSMLGSINESAKQPNFDILFLSVCSLAWDDLEYSGNIDHPIFKEFDILFKQFNSATSYSGPAVLRILRAHCGQQSHADLFNNNLTQQCSLFDQLARIGFDKEVFMNHDGKFDGFNKHIANNIGNFSPAVDIEALSPSQYAFDGTKIYSDGEILSQWESLAHDKPTVSLYNTISIHDGNRVVGKSGSRLVTYKRQQRILLDDLYAFFQNLKESKRNVVVLLPEHGAAVRGDRMQISGMREIPTKAITSVPVGIKFFGDVSIDNRTQLEIDTPVSFLALSDLLSNIITSDIYQGKSTSLASLTQGLPTTPVISQNSGTTMLEVDEKQFYSFDDKSWTEYRPRNN</sequence>
<dbReference type="Proteomes" id="UP000219336">
    <property type="component" value="Unassembled WGS sequence"/>
</dbReference>
<gene>
    <name evidence="2" type="ORF">VTH8203_00281</name>
</gene>
<evidence type="ECO:0000256" key="1">
    <source>
        <dbReference type="SAM" id="Phobius"/>
    </source>
</evidence>
<dbReference type="EMBL" id="OANU01000002">
    <property type="protein sequence ID" value="SNX45286.1"/>
    <property type="molecule type" value="Genomic_DNA"/>
</dbReference>
<evidence type="ECO:0000313" key="2">
    <source>
        <dbReference type="EMBL" id="SNX45286.1"/>
    </source>
</evidence>
<keyword evidence="1" id="KW-1133">Transmembrane helix</keyword>
<dbReference type="Pfam" id="PF11658">
    <property type="entry name" value="CBP_BcsG"/>
    <property type="match status" value="1"/>
</dbReference>
<protein>
    <recommendedName>
        <fullName evidence="4">Cellulose biosynthesis protein BcsG</fullName>
    </recommendedName>
</protein>
<proteinExistence type="predicted"/>
<dbReference type="OrthoDB" id="6965261at2"/>
<evidence type="ECO:0000313" key="3">
    <source>
        <dbReference type="Proteomes" id="UP000219336"/>
    </source>
</evidence>
<feature type="transmembrane region" description="Helical" evidence="1">
    <location>
        <begin position="7"/>
        <end position="25"/>
    </location>
</feature>
<dbReference type="InterPro" id="IPR017744">
    <property type="entry name" value="BcsG"/>
</dbReference>
<dbReference type="RefSeq" id="WP_096992024.1">
    <property type="nucleotide sequence ID" value="NZ_JBHSII010000001.1"/>
</dbReference>
<feature type="transmembrane region" description="Helical" evidence="1">
    <location>
        <begin position="95"/>
        <end position="122"/>
    </location>
</feature>
<dbReference type="AlphaFoldDB" id="A0A240E9N9"/>
<organism evidence="2 3">
    <name type="scientific">Vibrio thalassae</name>
    <dbReference type="NCBI Taxonomy" id="1243014"/>
    <lineage>
        <taxon>Bacteria</taxon>
        <taxon>Pseudomonadati</taxon>
        <taxon>Pseudomonadota</taxon>
        <taxon>Gammaproteobacteria</taxon>
        <taxon>Vibrionales</taxon>
        <taxon>Vibrionaceae</taxon>
        <taxon>Vibrio</taxon>
    </lineage>
</organism>
<keyword evidence="1" id="KW-0472">Membrane</keyword>
<keyword evidence="3" id="KW-1185">Reference proteome</keyword>
<evidence type="ECO:0008006" key="4">
    <source>
        <dbReference type="Google" id="ProtNLM"/>
    </source>
</evidence>
<reference evidence="3" key="1">
    <citation type="submission" date="2016-06" db="EMBL/GenBank/DDBJ databases">
        <authorList>
            <person name="Rodrigo-Torres L."/>
            <person name="Arahal R.D."/>
            <person name="Lucena T."/>
        </authorList>
    </citation>
    <scope>NUCLEOTIDE SEQUENCE [LARGE SCALE GENOMIC DNA]</scope>
    <source>
        <strain evidence="3">CECT8203</strain>
    </source>
</reference>
<keyword evidence="1" id="KW-0812">Transmembrane</keyword>
<accession>A0A240E9N9</accession>
<dbReference type="NCBIfam" id="TIGR03368">
    <property type="entry name" value="cellulose_yhjU"/>
    <property type="match status" value="1"/>
</dbReference>